<dbReference type="InterPro" id="IPR036770">
    <property type="entry name" value="Ankyrin_rpt-contain_sf"/>
</dbReference>
<dbReference type="Pfam" id="PF00023">
    <property type="entry name" value="Ank"/>
    <property type="match status" value="1"/>
</dbReference>
<dbReference type="InterPro" id="IPR002110">
    <property type="entry name" value="Ankyrin_rpt"/>
</dbReference>
<evidence type="ECO:0000256" key="3">
    <source>
        <dbReference type="SAM" id="MobiDB-lite"/>
    </source>
</evidence>
<evidence type="ECO:0000256" key="1">
    <source>
        <dbReference type="ARBA" id="ARBA00022737"/>
    </source>
</evidence>
<dbReference type="InterPro" id="IPR054471">
    <property type="entry name" value="GPIID_WHD"/>
</dbReference>
<evidence type="ECO:0000256" key="2">
    <source>
        <dbReference type="PROSITE-ProRule" id="PRU00023"/>
    </source>
</evidence>
<dbReference type="Gene3D" id="3.40.50.300">
    <property type="entry name" value="P-loop containing nucleotide triphosphate hydrolases"/>
    <property type="match status" value="1"/>
</dbReference>
<dbReference type="InterPro" id="IPR007111">
    <property type="entry name" value="NACHT_NTPase"/>
</dbReference>
<dbReference type="InterPro" id="IPR027417">
    <property type="entry name" value="P-loop_NTPase"/>
</dbReference>
<dbReference type="Gene3D" id="3.40.50.1820">
    <property type="entry name" value="alpha/beta hydrolase"/>
    <property type="match status" value="1"/>
</dbReference>
<dbReference type="InterPro" id="IPR056884">
    <property type="entry name" value="NPHP3-like_N"/>
</dbReference>
<protein>
    <recommendedName>
        <fullName evidence="4">NACHT domain-containing protein</fullName>
    </recommendedName>
</protein>
<dbReference type="SUPFAM" id="SSF48403">
    <property type="entry name" value="Ankyrin repeat"/>
    <property type="match status" value="1"/>
</dbReference>
<feature type="compositionally biased region" description="Basic residues" evidence="3">
    <location>
        <begin position="1"/>
        <end position="15"/>
    </location>
</feature>
<dbReference type="SUPFAM" id="SSF52540">
    <property type="entry name" value="P-loop containing nucleoside triphosphate hydrolases"/>
    <property type="match status" value="1"/>
</dbReference>
<feature type="region of interest" description="Disordered" evidence="3">
    <location>
        <begin position="1"/>
        <end position="29"/>
    </location>
</feature>
<dbReference type="OrthoDB" id="4844220at2759"/>
<name>A0A8H3ZJ41_9PEZI</name>
<evidence type="ECO:0000259" key="4">
    <source>
        <dbReference type="PROSITE" id="PS50837"/>
    </source>
</evidence>
<keyword evidence="1" id="KW-0677">Repeat</keyword>
<dbReference type="AlphaFoldDB" id="A0A8H3ZJ41"/>
<sequence>MLRKLKTKLGKRTARNRTPESDPNALLMPNPRSERYGMFHVAESPFDSKEPSYPVDIIAVHGLNGDAFTTWTHSNGTLWLRDLLPKALPGCRVYTYGYPSQIVFNASYASIQEYSRGLLTSLKHTCHKPNLGQRSIIFVCHSLGGLALVFAHEDDADYDEVLQSVSGIVFLGTPHRGSSIANLGSVVGNIINTFLSSTSAGLNKRMLKTDLLDFLKQDGKALQDLSMSVRNRLGQLKIVSCYETEPTPPLSSLVVDKISATMGIPNESILPIYQNHRDLCRFAGETSSYKMVFQALHGIALDCQPKPARLVTSIHSSDKSFSESEKNCMTLLRVFDVEEYRLLLPKPTEGTCQWILRHPLFASWNEKTGNHILWLMGHPGCGKTTMSFFVADHFEKGSGPLAPSVYIYFCDDKVNRQRDGKNILIGLIFQILCRQRKMIRHVKKVFDQQGASMIQSFSALWGVFENMLKDPKSGSALIIVDALDECEHTTCRQLINSIHNLVRTSLSSEETTARVKFFLTSRPALLQTHVLDWNDTSDIRSSLSVDDGESGYRSDLQAFIRSKVEDLSRRRNCPAEVREFLLQALSSRAGHTFLWIHMILAALEESLLVSVKDFQEIVTRIPPDLESTYARFLAGIPRNYHDTAQVLLQLLLASSRPLTLEEINTAFTIRSDHQTSADVSQDSQNAIALTIQGILGPLIRISDNRVALIHQTAKEFLLRPSHLRDGPFPMSETTLENSSLRMASACVSYLLLDDFGTDLAALVYQEAGHPSSGTPSDESGSSVSKELIWLEELAEDVSPETLFREPAALDAEICSSVASKYPFYRYASLHWASHLAECETIAPDELMRAAERLLDTNDNHCGNWLRFFLEDTATAGFFFPSSLSPLALASTLNLHELVNNLLKKKKNSSKQNLDQALFLACQAGNLRVVSRLLEEAANPNLSVLDRQTALTVAAERGQLGCINVLLAQAHTNVNTRGRGGRTALSFACGNGYLDMVDRLLDRRDCKVDEADNAGSTPLFWAVGGGHLSVISTLATESSADINHLDRGGRTVTSWAAGDGVVTSLREILKIEGAQVNLTDAQGRSPLSWAAGNGHADAVRLLLRSRKVNAGSVDRNGRNAFSWASARGHLDVLRILLRYGCPGIDDKDVDGWTPLAWAIQNDCPEFVDTLLSTGSVDVEHRDNSGKSILCWAVSYGHISVVKVLLRFRADPSAASSEGVTAKLVAEASGRIDISAELSRAEKMKASAGTS</sequence>
<feature type="domain" description="NACHT" evidence="4">
    <location>
        <begin position="371"/>
        <end position="523"/>
    </location>
</feature>
<proteinExistence type="predicted"/>
<dbReference type="Proteomes" id="UP000434172">
    <property type="component" value="Unassembled WGS sequence"/>
</dbReference>
<dbReference type="EMBL" id="WOWK01000208">
    <property type="protein sequence ID" value="KAF0315371.1"/>
    <property type="molecule type" value="Genomic_DNA"/>
</dbReference>
<reference evidence="5 6" key="1">
    <citation type="submission" date="2019-12" db="EMBL/GenBank/DDBJ databases">
        <title>A genome sequence resource for the geographically widespread anthracnose pathogen Colletotrichum asianum.</title>
        <authorList>
            <person name="Meng Y."/>
        </authorList>
    </citation>
    <scope>NUCLEOTIDE SEQUENCE [LARGE SCALE GENOMIC DNA]</scope>
    <source>
        <strain evidence="5 6">ICMP 18580</strain>
    </source>
</reference>
<gene>
    <name evidence="5" type="ORF">GQ607_017394</name>
</gene>
<dbReference type="Pfam" id="PF12796">
    <property type="entry name" value="Ank_2"/>
    <property type="match status" value="3"/>
</dbReference>
<dbReference type="PROSITE" id="PS50088">
    <property type="entry name" value="ANK_REPEAT"/>
    <property type="match status" value="3"/>
</dbReference>
<keyword evidence="6" id="KW-1185">Reference proteome</keyword>
<evidence type="ECO:0000313" key="6">
    <source>
        <dbReference type="Proteomes" id="UP000434172"/>
    </source>
</evidence>
<feature type="repeat" description="ANK" evidence="2">
    <location>
        <begin position="1183"/>
        <end position="1215"/>
    </location>
</feature>
<dbReference type="SMART" id="SM00248">
    <property type="entry name" value="ANK"/>
    <property type="match status" value="9"/>
</dbReference>
<dbReference type="PANTHER" id="PTHR10039">
    <property type="entry name" value="AMELOGENIN"/>
    <property type="match status" value="1"/>
</dbReference>
<dbReference type="SUPFAM" id="SSF53474">
    <property type="entry name" value="alpha/beta-Hydrolases"/>
    <property type="match status" value="1"/>
</dbReference>
<dbReference type="InterPro" id="IPR029058">
    <property type="entry name" value="AB_hydrolase_fold"/>
</dbReference>
<accession>A0A8H3ZJ41</accession>
<feature type="repeat" description="ANK" evidence="2">
    <location>
        <begin position="1081"/>
        <end position="1103"/>
    </location>
</feature>
<dbReference type="PANTHER" id="PTHR10039:SF14">
    <property type="entry name" value="NACHT DOMAIN-CONTAINING PROTEIN"/>
    <property type="match status" value="1"/>
</dbReference>
<keyword evidence="2" id="KW-0040">ANK repeat</keyword>
<dbReference type="Gene3D" id="1.25.40.20">
    <property type="entry name" value="Ankyrin repeat-containing domain"/>
    <property type="match status" value="1"/>
</dbReference>
<dbReference type="Pfam" id="PF24883">
    <property type="entry name" value="NPHP3_N"/>
    <property type="match status" value="1"/>
</dbReference>
<dbReference type="PROSITE" id="PS50297">
    <property type="entry name" value="ANK_REP_REGION"/>
    <property type="match status" value="1"/>
</dbReference>
<evidence type="ECO:0000313" key="5">
    <source>
        <dbReference type="EMBL" id="KAF0315371.1"/>
    </source>
</evidence>
<organism evidence="5 6">
    <name type="scientific">Colletotrichum asianum</name>
    <dbReference type="NCBI Taxonomy" id="702518"/>
    <lineage>
        <taxon>Eukaryota</taxon>
        <taxon>Fungi</taxon>
        <taxon>Dikarya</taxon>
        <taxon>Ascomycota</taxon>
        <taxon>Pezizomycotina</taxon>
        <taxon>Sordariomycetes</taxon>
        <taxon>Hypocreomycetidae</taxon>
        <taxon>Glomerellales</taxon>
        <taxon>Glomerellaceae</taxon>
        <taxon>Colletotrichum</taxon>
        <taxon>Colletotrichum gloeosporioides species complex</taxon>
    </lineage>
</organism>
<dbReference type="PROSITE" id="PS50837">
    <property type="entry name" value="NACHT"/>
    <property type="match status" value="1"/>
</dbReference>
<feature type="repeat" description="ANK" evidence="2">
    <location>
        <begin position="1013"/>
        <end position="1046"/>
    </location>
</feature>
<dbReference type="Pfam" id="PF22939">
    <property type="entry name" value="WHD_GPIID"/>
    <property type="match status" value="1"/>
</dbReference>
<comment type="caution">
    <text evidence="5">The sequence shown here is derived from an EMBL/GenBank/DDBJ whole genome shotgun (WGS) entry which is preliminary data.</text>
</comment>